<dbReference type="GO" id="GO:0003941">
    <property type="term" value="F:L-serine ammonia-lyase activity"/>
    <property type="evidence" value="ECO:0007669"/>
    <property type="project" value="TreeGrafter"/>
</dbReference>
<evidence type="ECO:0000313" key="13">
    <source>
        <dbReference type="EMBL" id="KXZ57710.1"/>
    </source>
</evidence>
<keyword evidence="6 11" id="KW-0412">Isoleucine biosynthesis</keyword>
<comment type="cofactor">
    <cofactor evidence="2 11">
        <name>pyridoxal 5'-phosphate</name>
        <dbReference type="ChEBI" id="CHEBI:597326"/>
    </cofactor>
</comment>
<dbReference type="PANTHER" id="PTHR48078">
    <property type="entry name" value="THREONINE DEHYDRATASE, MITOCHONDRIAL-RELATED"/>
    <property type="match status" value="1"/>
</dbReference>
<dbReference type="AlphaFoldDB" id="A0A150H7R2"/>
<dbReference type="GO" id="GO:0009097">
    <property type="term" value="P:isoleucine biosynthetic process"/>
    <property type="evidence" value="ECO:0007669"/>
    <property type="project" value="UniProtKB-UniRule"/>
</dbReference>
<dbReference type="CDD" id="cd01562">
    <property type="entry name" value="Thr-dehyd"/>
    <property type="match status" value="1"/>
</dbReference>
<name>A0A150H7R2_9MICO</name>
<keyword evidence="8 11" id="KW-0456">Lyase</keyword>
<evidence type="ECO:0000256" key="4">
    <source>
        <dbReference type="ARBA" id="ARBA00010869"/>
    </source>
</evidence>
<dbReference type="InterPro" id="IPR036052">
    <property type="entry name" value="TrpB-like_PALP_sf"/>
</dbReference>
<protein>
    <recommendedName>
        <fullName evidence="11">L-threonine dehydratase</fullName>
        <ecNumber evidence="11">4.3.1.19</ecNumber>
    </recommendedName>
    <alternativeName>
        <fullName evidence="11">Threonine deaminase</fullName>
    </alternativeName>
</protein>
<dbReference type="Pfam" id="PF00291">
    <property type="entry name" value="PALP"/>
    <property type="match status" value="1"/>
</dbReference>
<dbReference type="InterPro" id="IPR001721">
    <property type="entry name" value="TD_ACT-like"/>
</dbReference>
<evidence type="ECO:0000256" key="2">
    <source>
        <dbReference type="ARBA" id="ARBA00001933"/>
    </source>
</evidence>
<sequence>MLIDGKKPQVPPTAAEIREAASRIQPKVVSTPLHISERLSAATGATVYLKREDLQAVRSYKVRGAFNFMLQLTPEERARGVVAASAGNHAQGFAQACNDLGIDGRIIVPRTTPQQKIQRIRHFGGERVTVQIEGSTYDDSSALAKRYAERTGALMVSAFDHPRTIAGQGTIGVEIRDQLGYDPDYIVVPIGGGGVLAGIAEYAREAMPNTKVIGMEPAGAASMIAACSAGKPVELPEIDSFADGAAVRRAGDVTYQMISGMDLELHPVPEGRIAKEMLDLYQVDGIIAEPAGAIASASVGPEGSFAPLEVPAGSSVVCVLTGGNNDISRYSEILERSLVWEGLKHYFIVNFPQEPGALRRFLDEVLGPDDDVALFEYMKRSGRETGPAFVGITLGNAADLPGLLQRMDESPLEIEKVGEDSPLFHMFV</sequence>
<dbReference type="GO" id="GO:0006567">
    <property type="term" value="P:L-threonine catabolic process"/>
    <property type="evidence" value="ECO:0007669"/>
    <property type="project" value="TreeGrafter"/>
</dbReference>
<reference evidence="13 14" key="1">
    <citation type="submission" date="2016-01" db="EMBL/GenBank/DDBJ databases">
        <title>Use of Whole Genome Sequencing to ascertain that Brevibacterium massiliense (Roux, Raoult 2009) is a later heterotypic synonym of Brevibacterium ravenspurgense (Mages 2008).</title>
        <authorList>
            <person name="Bernier A.-M."/>
            <person name="Burdz T."/>
            <person name="Huynh C."/>
            <person name="Pachecho A.L."/>
            <person name="Wiebe D."/>
            <person name="Bonner C."/>
            <person name="Bernard K."/>
        </authorList>
    </citation>
    <scope>NUCLEOTIDE SEQUENCE [LARGE SCALE GENOMIC DNA]</scope>
    <source>
        <strain evidence="13 14">CCUG56047</strain>
    </source>
</reference>
<evidence type="ECO:0000256" key="7">
    <source>
        <dbReference type="ARBA" id="ARBA00022898"/>
    </source>
</evidence>
<dbReference type="PATRIC" id="fig|479117.4.peg.1719"/>
<dbReference type="EMBL" id="LQQC01000011">
    <property type="protein sequence ID" value="KXZ57710.1"/>
    <property type="molecule type" value="Genomic_DNA"/>
</dbReference>
<accession>A0A150H7R2</accession>
<dbReference type="InterPro" id="IPR038110">
    <property type="entry name" value="TD_ACT-like_sf"/>
</dbReference>
<evidence type="ECO:0000256" key="1">
    <source>
        <dbReference type="ARBA" id="ARBA00001274"/>
    </source>
</evidence>
<comment type="catalytic activity">
    <reaction evidence="1 11">
        <text>L-threonine = 2-oxobutanoate + NH4(+)</text>
        <dbReference type="Rhea" id="RHEA:22108"/>
        <dbReference type="ChEBI" id="CHEBI:16763"/>
        <dbReference type="ChEBI" id="CHEBI:28938"/>
        <dbReference type="ChEBI" id="CHEBI:57926"/>
        <dbReference type="EC" id="4.3.1.19"/>
    </reaction>
</comment>
<dbReference type="FunFam" id="3.40.50.1100:FF:000005">
    <property type="entry name" value="Threonine dehydratase catabolic"/>
    <property type="match status" value="1"/>
</dbReference>
<evidence type="ECO:0000256" key="3">
    <source>
        <dbReference type="ARBA" id="ARBA00004810"/>
    </source>
</evidence>
<dbReference type="Proteomes" id="UP000243589">
    <property type="component" value="Unassembled WGS sequence"/>
</dbReference>
<comment type="subunit">
    <text evidence="11">Homotetramer.</text>
</comment>
<feature type="domain" description="ACT-like" evidence="12">
    <location>
        <begin position="345"/>
        <end position="419"/>
    </location>
</feature>
<dbReference type="PROSITE" id="PS51672">
    <property type="entry name" value="ACT_LIKE"/>
    <property type="match status" value="1"/>
</dbReference>
<evidence type="ECO:0000256" key="8">
    <source>
        <dbReference type="ARBA" id="ARBA00023239"/>
    </source>
</evidence>
<dbReference type="NCBIfam" id="TIGR02079">
    <property type="entry name" value="THD1"/>
    <property type="match status" value="1"/>
</dbReference>
<dbReference type="InterPro" id="IPR001926">
    <property type="entry name" value="TrpB-like_PALP"/>
</dbReference>
<evidence type="ECO:0000256" key="6">
    <source>
        <dbReference type="ARBA" id="ARBA00022624"/>
    </source>
</evidence>
<comment type="caution">
    <text evidence="13">The sequence shown here is derived from an EMBL/GenBank/DDBJ whole genome shotgun (WGS) entry which is preliminary data.</text>
</comment>
<dbReference type="PANTHER" id="PTHR48078:SF11">
    <property type="entry name" value="THREONINE DEHYDRATASE, MITOCHONDRIAL"/>
    <property type="match status" value="1"/>
</dbReference>
<dbReference type="InterPro" id="IPR045865">
    <property type="entry name" value="ACT-like_dom_sf"/>
</dbReference>
<dbReference type="UniPathway" id="UPA00047">
    <property type="reaction ID" value="UER00054"/>
</dbReference>
<gene>
    <name evidence="11 13" type="primary">ilvA</name>
    <name evidence="13" type="ORF">Bravens_01735</name>
</gene>
<organism evidence="13 14">
    <name type="scientific">Brevibacterium ravenspurgense</name>
    <dbReference type="NCBI Taxonomy" id="479117"/>
    <lineage>
        <taxon>Bacteria</taxon>
        <taxon>Bacillati</taxon>
        <taxon>Actinomycetota</taxon>
        <taxon>Actinomycetes</taxon>
        <taxon>Micrococcales</taxon>
        <taxon>Brevibacteriaceae</taxon>
        <taxon>Brevibacterium</taxon>
    </lineage>
</organism>
<evidence type="ECO:0000313" key="14">
    <source>
        <dbReference type="Proteomes" id="UP000243589"/>
    </source>
</evidence>
<dbReference type="Gene3D" id="3.40.1020.10">
    <property type="entry name" value="Biosynthetic Threonine Deaminase, Domain 3"/>
    <property type="match status" value="1"/>
</dbReference>
<evidence type="ECO:0000259" key="12">
    <source>
        <dbReference type="PROSITE" id="PS51672"/>
    </source>
</evidence>
<dbReference type="Pfam" id="PF00585">
    <property type="entry name" value="Thr_dehydrat_C"/>
    <property type="match status" value="1"/>
</dbReference>
<comment type="pathway">
    <text evidence="3 11">Amino-acid biosynthesis; L-isoleucine biosynthesis; 2-oxobutanoate from L-threonine: step 1/1.</text>
</comment>
<evidence type="ECO:0000256" key="9">
    <source>
        <dbReference type="ARBA" id="ARBA00023304"/>
    </source>
</evidence>
<dbReference type="EC" id="4.3.1.19" evidence="11"/>
<evidence type="ECO:0000256" key="11">
    <source>
        <dbReference type="RuleBase" id="RU362012"/>
    </source>
</evidence>
<keyword evidence="5 11" id="KW-0028">Amino-acid biosynthesis</keyword>
<dbReference type="SUPFAM" id="SSF53686">
    <property type="entry name" value="Tryptophan synthase beta subunit-like PLP-dependent enzymes"/>
    <property type="match status" value="1"/>
</dbReference>
<keyword evidence="7 11" id="KW-0663">Pyridoxal phosphate</keyword>
<comment type="function">
    <text evidence="10 11">Catalyzes the anaerobic formation of alpha-ketobutyrate and ammonia from threonine in a two-step reaction. The first step involved a dehydration of threonine and a production of enamine intermediates (aminocrotonate), which tautomerizes to its imine form (iminobutyrate). Both intermediates are unstable and short-lived. The second step is the nonenzymatic hydrolysis of the enamine/imine intermediates to form 2-ketobutyrate and free ammonia. In the low water environment of the cell, the second step is accelerated by RidA.</text>
</comment>
<dbReference type="GO" id="GO:0004794">
    <property type="term" value="F:threonine deaminase activity"/>
    <property type="evidence" value="ECO:0007669"/>
    <property type="project" value="UniProtKB-UniRule"/>
</dbReference>
<keyword evidence="14" id="KW-1185">Reference proteome</keyword>
<comment type="similarity">
    <text evidence="4 11">Belongs to the serine/threonine dehydratase family.</text>
</comment>
<keyword evidence="9 11" id="KW-0100">Branched-chain amino acid biosynthesis</keyword>
<dbReference type="NCBIfam" id="NF006390">
    <property type="entry name" value="PRK08639.1"/>
    <property type="match status" value="1"/>
</dbReference>
<dbReference type="Gene3D" id="3.40.50.1100">
    <property type="match status" value="2"/>
</dbReference>
<dbReference type="InterPro" id="IPR011820">
    <property type="entry name" value="IlvA"/>
</dbReference>
<evidence type="ECO:0000256" key="5">
    <source>
        <dbReference type="ARBA" id="ARBA00022605"/>
    </source>
</evidence>
<dbReference type="InterPro" id="IPR050147">
    <property type="entry name" value="Ser/Thr_Dehydratase"/>
</dbReference>
<dbReference type="SUPFAM" id="SSF55021">
    <property type="entry name" value="ACT-like"/>
    <property type="match status" value="1"/>
</dbReference>
<proteinExistence type="inferred from homology"/>
<dbReference type="GO" id="GO:0006565">
    <property type="term" value="P:L-serine catabolic process"/>
    <property type="evidence" value="ECO:0007669"/>
    <property type="project" value="TreeGrafter"/>
</dbReference>
<evidence type="ECO:0000256" key="10">
    <source>
        <dbReference type="ARBA" id="ARBA00025527"/>
    </source>
</evidence>